<reference evidence="1 2" key="1">
    <citation type="submission" date="2021-03" db="EMBL/GenBank/DDBJ databases">
        <title>Genomic Encyclopedia of Type Strains, Phase IV (KMG-IV): sequencing the most valuable type-strain genomes for metagenomic binning, comparative biology and taxonomic classification.</title>
        <authorList>
            <person name="Goeker M."/>
        </authorList>
    </citation>
    <scope>NUCLEOTIDE SEQUENCE [LARGE SCALE GENOMIC DNA]</scope>
    <source>
        <strain evidence="1 2">DSM 40499</strain>
    </source>
</reference>
<gene>
    <name evidence="1" type="ORF">J2Z21_008237</name>
</gene>
<evidence type="ECO:0000313" key="2">
    <source>
        <dbReference type="Proteomes" id="UP001519309"/>
    </source>
</evidence>
<accession>A0ABS4M6E3</accession>
<protein>
    <recommendedName>
        <fullName evidence="3">Transposase</fullName>
    </recommendedName>
</protein>
<name>A0ABS4M6E3_9ACTN</name>
<proteinExistence type="predicted"/>
<organism evidence="1 2">
    <name type="scientific">Streptomyces griseochromogenes</name>
    <dbReference type="NCBI Taxonomy" id="68214"/>
    <lineage>
        <taxon>Bacteria</taxon>
        <taxon>Bacillati</taxon>
        <taxon>Actinomycetota</taxon>
        <taxon>Actinomycetes</taxon>
        <taxon>Kitasatosporales</taxon>
        <taxon>Streptomycetaceae</taxon>
        <taxon>Streptomyces</taxon>
    </lineage>
</organism>
<comment type="caution">
    <text evidence="1">The sequence shown here is derived from an EMBL/GenBank/DDBJ whole genome shotgun (WGS) entry which is preliminary data.</text>
</comment>
<evidence type="ECO:0000313" key="1">
    <source>
        <dbReference type="EMBL" id="MBP2055224.1"/>
    </source>
</evidence>
<sequence length="59" mass="6936">MLRTERVWVETFTGLRITQFARLLKVVRERGGNGTMRGRPWSLPLAERVLMVAVYYPRT</sequence>
<keyword evidence="2" id="KW-1185">Reference proteome</keyword>
<evidence type="ECO:0008006" key="3">
    <source>
        <dbReference type="Google" id="ProtNLM"/>
    </source>
</evidence>
<dbReference type="EMBL" id="JAGGLP010000027">
    <property type="protein sequence ID" value="MBP2055224.1"/>
    <property type="molecule type" value="Genomic_DNA"/>
</dbReference>
<dbReference type="Proteomes" id="UP001519309">
    <property type="component" value="Unassembled WGS sequence"/>
</dbReference>